<dbReference type="Pfam" id="PF16369">
    <property type="entry name" value="GH43_C"/>
    <property type="match status" value="1"/>
</dbReference>
<accession>A0A645JJN8</accession>
<protein>
    <recommendedName>
        <fullName evidence="1">Extracellular endo-alpha-(1-&gt;5)-L-arabinanase C-terminal domain-containing protein</fullName>
    </recommendedName>
</protein>
<dbReference type="Gene3D" id="2.40.128.10">
    <property type="match status" value="1"/>
</dbReference>
<sequence length="90" mass="10055">MGTWEHIKLEYFYGQQNSATALALHANGTMSGSLTGSWSFNASKKQLTLGNVIVCVEREVDWEANPRRVTLVYAGTEKNLNATYWGKKSK</sequence>
<evidence type="ECO:0000313" key="2">
    <source>
        <dbReference type="EMBL" id="MPN60554.1"/>
    </source>
</evidence>
<gene>
    <name evidence="2" type="ORF">SDC9_208283</name>
</gene>
<organism evidence="2">
    <name type="scientific">bioreactor metagenome</name>
    <dbReference type="NCBI Taxonomy" id="1076179"/>
    <lineage>
        <taxon>unclassified sequences</taxon>
        <taxon>metagenomes</taxon>
        <taxon>ecological metagenomes</taxon>
    </lineage>
</organism>
<name>A0A645JJN8_9ZZZZ</name>
<comment type="caution">
    <text evidence="2">The sequence shown here is derived from an EMBL/GenBank/DDBJ whole genome shotgun (WGS) entry which is preliminary data.</text>
</comment>
<feature type="domain" description="Extracellular endo-alpha-(1-&gt;5)-L-arabinanase C-terminal" evidence="1">
    <location>
        <begin position="1"/>
        <end position="86"/>
    </location>
</feature>
<evidence type="ECO:0000259" key="1">
    <source>
        <dbReference type="Pfam" id="PF16369"/>
    </source>
</evidence>
<reference evidence="2" key="1">
    <citation type="submission" date="2019-08" db="EMBL/GenBank/DDBJ databases">
        <authorList>
            <person name="Kucharzyk K."/>
            <person name="Murdoch R.W."/>
            <person name="Higgins S."/>
            <person name="Loffler F."/>
        </authorList>
    </citation>
    <scope>NUCLEOTIDE SEQUENCE</scope>
</reference>
<dbReference type="AlphaFoldDB" id="A0A645JJN8"/>
<proteinExistence type="predicted"/>
<dbReference type="EMBL" id="VSSQ01135973">
    <property type="protein sequence ID" value="MPN60554.1"/>
    <property type="molecule type" value="Genomic_DNA"/>
</dbReference>
<dbReference type="InterPro" id="IPR032291">
    <property type="entry name" value="Abn2_C"/>
</dbReference>